<accession>A0A8R1TQ17</accession>
<proteinExistence type="predicted"/>
<feature type="compositionally biased region" description="Basic and acidic residues" evidence="1">
    <location>
        <begin position="1"/>
        <end position="25"/>
    </location>
</feature>
<dbReference type="EMBL" id="CMVM020000063">
    <property type="status" value="NOT_ANNOTATED_CDS"/>
    <property type="molecule type" value="Genomic_DNA"/>
</dbReference>
<name>A0A8R1TQ17_ONCVO</name>
<sequence length="50" mass="6054">MQLREFHANHDINKNNEQEMTEKTNVKLRMKSRMENLLAKLKAYKNYSDV</sequence>
<evidence type="ECO:0000313" key="3">
    <source>
        <dbReference type="Proteomes" id="UP000024404"/>
    </source>
</evidence>
<protein>
    <submittedName>
        <fullName evidence="2">Uncharacterized protein</fullName>
    </submittedName>
</protein>
<dbReference type="AlphaFoldDB" id="A0A8R1TQ17"/>
<keyword evidence="3" id="KW-1185">Reference proteome</keyword>
<feature type="region of interest" description="Disordered" evidence="1">
    <location>
        <begin position="1"/>
        <end position="26"/>
    </location>
</feature>
<dbReference type="Proteomes" id="UP000024404">
    <property type="component" value="Unassembled WGS sequence"/>
</dbReference>
<reference evidence="2" key="2">
    <citation type="submission" date="2022-06" db="UniProtKB">
        <authorList>
            <consortium name="EnsemblMetazoa"/>
        </authorList>
    </citation>
    <scope>IDENTIFICATION</scope>
</reference>
<evidence type="ECO:0000256" key="1">
    <source>
        <dbReference type="SAM" id="MobiDB-lite"/>
    </source>
</evidence>
<dbReference type="EnsemblMetazoa" id="OVOC2028.1">
    <property type="protein sequence ID" value="OVOC2028.1"/>
    <property type="gene ID" value="WBGene00238837"/>
</dbReference>
<reference evidence="3" key="1">
    <citation type="submission" date="2013-10" db="EMBL/GenBank/DDBJ databases">
        <title>Genome sequencing of Onchocerca volvulus.</title>
        <authorList>
            <person name="Cotton J."/>
            <person name="Tsai J."/>
            <person name="Stanley E."/>
            <person name="Tracey A."/>
            <person name="Holroyd N."/>
            <person name="Lustigman S."/>
            <person name="Berriman M."/>
        </authorList>
    </citation>
    <scope>NUCLEOTIDE SEQUENCE</scope>
</reference>
<organism evidence="2 3">
    <name type="scientific">Onchocerca volvulus</name>
    <dbReference type="NCBI Taxonomy" id="6282"/>
    <lineage>
        <taxon>Eukaryota</taxon>
        <taxon>Metazoa</taxon>
        <taxon>Ecdysozoa</taxon>
        <taxon>Nematoda</taxon>
        <taxon>Chromadorea</taxon>
        <taxon>Rhabditida</taxon>
        <taxon>Spirurina</taxon>
        <taxon>Spiruromorpha</taxon>
        <taxon>Filarioidea</taxon>
        <taxon>Onchocercidae</taxon>
        <taxon>Onchocerca</taxon>
    </lineage>
</organism>
<evidence type="ECO:0000313" key="2">
    <source>
        <dbReference type="EnsemblMetazoa" id="OVOC2028.1"/>
    </source>
</evidence>